<evidence type="ECO:0000259" key="2">
    <source>
        <dbReference type="PROSITE" id="PS51677"/>
    </source>
</evidence>
<dbReference type="PROSITE" id="PS51677">
    <property type="entry name" value="NODB"/>
    <property type="match status" value="1"/>
</dbReference>
<sequence>MFCTIPVLMYHHVSPAGGMINVSPPHFESQLAALKKAGYHTLKASEFADYLQGKIDGRAERFKKAVVLTFDDGYLNNWVYAHALLQKYELNAILFAATGEIGQGEVRPHLLDNSGKALPPSYEHHTGKKMKQEGKMDDVMARWSELRAMEQAGTFEIFSHTHSHLRWDLLCENAAEKSAKLAEDLQLSRQALARELAKSDTEHLCWPQGYYDEDYVREAVVQGFKYLYTTDAYGFNRPHMDSRFIYRISVKNRSGAWLLQRLFVARHPIIGRIYNGVKKSKVA</sequence>
<evidence type="ECO:0000256" key="1">
    <source>
        <dbReference type="ARBA" id="ARBA00022729"/>
    </source>
</evidence>
<reference evidence="3 5" key="1">
    <citation type="submission" date="2017-07" db="EMBL/GenBank/DDBJ databases">
        <title>Virulence factors identified in Actinobacillus seminis.</title>
        <authorList>
            <person name="Negrete-Abascal E."/>
            <person name="Vaca-Pacheco S."/>
            <person name="Montes-Garcia F."/>
            <person name="Leyto-Gil A.M."/>
            <person name="Fragoso-Garcia E."/>
            <person name="Carvente-Garcia R."/>
            <person name="Perez-Agueros S."/>
            <person name="Castelan-Sanchez H.G."/>
            <person name="Garcia-Molina A."/>
            <person name="Villamar T.E."/>
            <person name="Vazquez-Cruz C."/>
        </authorList>
    </citation>
    <scope>NUCLEOTIDE SEQUENCE [LARGE SCALE GENOMIC DNA]</scope>
    <source>
        <strain evidence="3 5">ATCC 15768</strain>
    </source>
</reference>
<protein>
    <submittedName>
        <fullName evidence="4">Biofilm PGA synthesis lipoprotein PgaB</fullName>
    </submittedName>
</protein>
<dbReference type="PANTHER" id="PTHR34216:SF13">
    <property type="entry name" value="XYLANASE_CHITIN DEACETYLASE"/>
    <property type="match status" value="1"/>
</dbReference>
<dbReference type="FunCoup" id="A0A263HCJ7">
    <property type="interactions" value="82"/>
</dbReference>
<feature type="domain" description="NodB homology" evidence="2">
    <location>
        <begin position="64"/>
        <end position="283"/>
    </location>
</feature>
<accession>A0A263HCJ7</accession>
<organism evidence="4 6">
    <name type="scientific">Actinobacillus seminis</name>
    <dbReference type="NCBI Taxonomy" id="722"/>
    <lineage>
        <taxon>Bacteria</taxon>
        <taxon>Pseudomonadati</taxon>
        <taxon>Pseudomonadota</taxon>
        <taxon>Gammaproteobacteria</taxon>
        <taxon>Pasteurellales</taxon>
        <taxon>Pasteurellaceae</taxon>
        <taxon>Actinobacillus</taxon>
    </lineage>
</organism>
<evidence type="ECO:0000313" key="6">
    <source>
        <dbReference type="Proteomes" id="UP000254507"/>
    </source>
</evidence>
<keyword evidence="4" id="KW-0449">Lipoprotein</keyword>
<dbReference type="OrthoDB" id="9814639at2"/>
<dbReference type="RefSeq" id="WP_094947528.1">
    <property type="nucleotide sequence ID" value="NZ_JBMHIA010000022.1"/>
</dbReference>
<dbReference type="Pfam" id="PF01522">
    <property type="entry name" value="Polysacc_deac_1"/>
    <property type="match status" value="1"/>
</dbReference>
<dbReference type="SUPFAM" id="SSF88713">
    <property type="entry name" value="Glycoside hydrolase/deacetylase"/>
    <property type="match status" value="1"/>
</dbReference>
<dbReference type="Proteomes" id="UP000215738">
    <property type="component" value="Unassembled WGS sequence"/>
</dbReference>
<dbReference type="InterPro" id="IPR011330">
    <property type="entry name" value="Glyco_hydro/deAcase_b/a-brl"/>
</dbReference>
<dbReference type="GO" id="GO:0005975">
    <property type="term" value="P:carbohydrate metabolic process"/>
    <property type="evidence" value="ECO:0007669"/>
    <property type="project" value="InterPro"/>
</dbReference>
<dbReference type="GO" id="GO:0016810">
    <property type="term" value="F:hydrolase activity, acting on carbon-nitrogen (but not peptide) bonds"/>
    <property type="evidence" value="ECO:0007669"/>
    <property type="project" value="InterPro"/>
</dbReference>
<name>A0A263HCJ7_9PAST</name>
<keyword evidence="5" id="KW-1185">Reference proteome</keyword>
<dbReference type="Gene3D" id="3.20.20.370">
    <property type="entry name" value="Glycoside hydrolase/deacetylase"/>
    <property type="match status" value="1"/>
</dbReference>
<dbReference type="EMBL" id="NLFK01000012">
    <property type="protein sequence ID" value="OZN24216.1"/>
    <property type="molecule type" value="Genomic_DNA"/>
</dbReference>
<proteinExistence type="predicted"/>
<reference evidence="4 6" key="2">
    <citation type="submission" date="2018-06" db="EMBL/GenBank/DDBJ databases">
        <authorList>
            <consortium name="Pathogen Informatics"/>
            <person name="Doyle S."/>
        </authorList>
    </citation>
    <scope>NUCLEOTIDE SEQUENCE [LARGE SCALE GENOMIC DNA]</scope>
    <source>
        <strain evidence="4 6">NCTC10851</strain>
    </source>
</reference>
<gene>
    <name evidence="4" type="primary">pgaB</name>
    <name evidence="3" type="ORF">CFY87_10420</name>
    <name evidence="4" type="ORF">NCTC10851_02259</name>
</gene>
<dbReference type="CDD" id="cd10969">
    <property type="entry name" value="CE4_Ecf1_like_5s"/>
    <property type="match status" value="1"/>
</dbReference>
<evidence type="ECO:0000313" key="3">
    <source>
        <dbReference type="EMBL" id="OZN24216.1"/>
    </source>
</evidence>
<keyword evidence="1" id="KW-0732">Signal</keyword>
<dbReference type="InterPro" id="IPR002509">
    <property type="entry name" value="NODB_dom"/>
</dbReference>
<dbReference type="Proteomes" id="UP000254507">
    <property type="component" value="Unassembled WGS sequence"/>
</dbReference>
<dbReference type="PANTHER" id="PTHR34216">
    <property type="match status" value="1"/>
</dbReference>
<evidence type="ECO:0000313" key="5">
    <source>
        <dbReference type="Proteomes" id="UP000215738"/>
    </source>
</evidence>
<dbReference type="AlphaFoldDB" id="A0A263HCJ7"/>
<dbReference type="InterPro" id="IPR051398">
    <property type="entry name" value="Polysacch_Deacetylase"/>
</dbReference>
<dbReference type="EMBL" id="UFSB01000001">
    <property type="protein sequence ID" value="SUU38767.1"/>
    <property type="molecule type" value="Genomic_DNA"/>
</dbReference>
<evidence type="ECO:0000313" key="4">
    <source>
        <dbReference type="EMBL" id="SUU38767.1"/>
    </source>
</evidence>
<dbReference type="InParanoid" id="A0A263HCJ7"/>